<dbReference type="GO" id="GO:0005506">
    <property type="term" value="F:iron ion binding"/>
    <property type="evidence" value="ECO:0007669"/>
    <property type="project" value="InterPro"/>
</dbReference>
<dbReference type="PROSITE" id="PS00086">
    <property type="entry name" value="CYTOCHROME_P450"/>
    <property type="match status" value="1"/>
</dbReference>
<dbReference type="PANTHER" id="PTHR24305:SF166">
    <property type="entry name" value="CYTOCHROME P450 12A4, MITOCHONDRIAL-RELATED"/>
    <property type="match status" value="1"/>
</dbReference>
<feature type="transmembrane region" description="Helical" evidence="15">
    <location>
        <begin position="16"/>
        <end position="35"/>
    </location>
</feature>
<name>A0A9P5PTK5_9AGAR</name>
<evidence type="ECO:0000256" key="6">
    <source>
        <dbReference type="ARBA" id="ARBA00022692"/>
    </source>
</evidence>
<evidence type="ECO:0000256" key="2">
    <source>
        <dbReference type="ARBA" id="ARBA00004370"/>
    </source>
</evidence>
<keyword evidence="8 15" id="KW-1133">Transmembrane helix</keyword>
<reference evidence="16" key="1">
    <citation type="submission" date="2020-11" db="EMBL/GenBank/DDBJ databases">
        <authorList>
            <consortium name="DOE Joint Genome Institute"/>
            <person name="Ahrendt S."/>
            <person name="Riley R."/>
            <person name="Andreopoulos W."/>
            <person name="Labutti K."/>
            <person name="Pangilinan J."/>
            <person name="Ruiz-Duenas F.J."/>
            <person name="Barrasa J.M."/>
            <person name="Sanchez-Garcia M."/>
            <person name="Camarero S."/>
            <person name="Miyauchi S."/>
            <person name="Serrano A."/>
            <person name="Linde D."/>
            <person name="Babiker R."/>
            <person name="Drula E."/>
            <person name="Ayuso-Fernandez I."/>
            <person name="Pacheco R."/>
            <person name="Padilla G."/>
            <person name="Ferreira P."/>
            <person name="Barriuso J."/>
            <person name="Kellner H."/>
            <person name="Castanera R."/>
            <person name="Alfaro M."/>
            <person name="Ramirez L."/>
            <person name="Pisabarro A.G."/>
            <person name="Kuo A."/>
            <person name="Tritt A."/>
            <person name="Lipzen A."/>
            <person name="He G."/>
            <person name="Yan M."/>
            <person name="Ng V."/>
            <person name="Cullen D."/>
            <person name="Martin F."/>
            <person name="Rosso M.-N."/>
            <person name="Henrissat B."/>
            <person name="Hibbett D."/>
            <person name="Martinez A.T."/>
            <person name="Grigoriev I.V."/>
        </authorList>
    </citation>
    <scope>NUCLEOTIDE SEQUENCE</scope>
    <source>
        <strain evidence="16">AH 40177</strain>
    </source>
</reference>
<comment type="cofactor">
    <cofactor evidence="1 13">
        <name>heme</name>
        <dbReference type="ChEBI" id="CHEBI:30413"/>
    </cofactor>
</comment>
<sequence length="523" mass="58829">MSTILEPLKDIMNNNSIAFVGLGAGLVYLIFKVIYNKLTSPFRYIQGPASPSFWTGHMNQDFLISEQDFEHYGSTYKIKGPLNENRLLTKDLDLIHHILKNDHDYEKPGSARYLLSRILENGVLVTEGEHHKLQRRVMNPAFGSTQVRQLIDIFYAKALLLRDVWATKTAESSVGANVESIEGLGKVTLDIIGMAGFGYDFNALNNEGKISELYEAFRIASQDRERRPWHILQAVLPIFRVLPSFRSAGFKKAKKTMARIGNELLNEAQTLQSGTGEKGDTTSKDLLSLLVRSNMSNDIPLSQRMSDADVLAQVPTFLVAGHETTATSTTWALYALSLHQDVQVKLRLELLDVKSDQPSMDELNALPYLNAFARETLRLYCPVPQTARVAMKDDLVSLRDPITDSRGTVHTQILIKKGQVTTVSIHAVNRDKKLWGPDAAEFRPERWEKIPDAVAAIPSVWGHILTFSAGNHACIGWRFSLIEMKVLLFTLVRAFEFNLGVPVKDVLIKKQRHRSTANSECRW</sequence>
<protein>
    <submittedName>
        <fullName evidence="16">Cytochrome P450</fullName>
    </submittedName>
</protein>
<dbReference type="PRINTS" id="PR00465">
    <property type="entry name" value="EP450IV"/>
</dbReference>
<dbReference type="GO" id="GO:0004497">
    <property type="term" value="F:monooxygenase activity"/>
    <property type="evidence" value="ECO:0007669"/>
    <property type="project" value="UniProtKB-KW"/>
</dbReference>
<dbReference type="InterPro" id="IPR050121">
    <property type="entry name" value="Cytochrome_P450_monoxygenase"/>
</dbReference>
<comment type="caution">
    <text evidence="16">The sequence shown here is derived from an EMBL/GenBank/DDBJ whole genome shotgun (WGS) entry which is preliminary data.</text>
</comment>
<dbReference type="PANTHER" id="PTHR24305">
    <property type="entry name" value="CYTOCHROME P450"/>
    <property type="match status" value="1"/>
</dbReference>
<dbReference type="PRINTS" id="PR00385">
    <property type="entry name" value="P450"/>
</dbReference>
<comment type="subcellular location">
    <subcellularLocation>
        <location evidence="2">Membrane</location>
    </subcellularLocation>
</comment>
<keyword evidence="10 13" id="KW-0408">Iron</keyword>
<keyword evidence="12 15" id="KW-0472">Membrane</keyword>
<evidence type="ECO:0000256" key="5">
    <source>
        <dbReference type="ARBA" id="ARBA00022617"/>
    </source>
</evidence>
<evidence type="ECO:0000256" key="14">
    <source>
        <dbReference type="RuleBase" id="RU000461"/>
    </source>
</evidence>
<evidence type="ECO:0000313" key="16">
    <source>
        <dbReference type="EMBL" id="KAF9067730.1"/>
    </source>
</evidence>
<dbReference type="Gene3D" id="1.10.630.10">
    <property type="entry name" value="Cytochrome P450"/>
    <property type="match status" value="1"/>
</dbReference>
<keyword evidence="11 14" id="KW-0503">Monooxygenase</keyword>
<dbReference type="GO" id="GO:0020037">
    <property type="term" value="F:heme binding"/>
    <property type="evidence" value="ECO:0007669"/>
    <property type="project" value="InterPro"/>
</dbReference>
<dbReference type="GO" id="GO:0016020">
    <property type="term" value="C:membrane"/>
    <property type="evidence" value="ECO:0007669"/>
    <property type="project" value="UniProtKB-SubCell"/>
</dbReference>
<evidence type="ECO:0000256" key="1">
    <source>
        <dbReference type="ARBA" id="ARBA00001971"/>
    </source>
</evidence>
<accession>A0A9P5PTK5</accession>
<dbReference type="SUPFAM" id="SSF48264">
    <property type="entry name" value="Cytochrome P450"/>
    <property type="match status" value="1"/>
</dbReference>
<evidence type="ECO:0000256" key="8">
    <source>
        <dbReference type="ARBA" id="ARBA00022989"/>
    </source>
</evidence>
<evidence type="ECO:0000256" key="4">
    <source>
        <dbReference type="ARBA" id="ARBA00010617"/>
    </source>
</evidence>
<dbReference type="Pfam" id="PF00067">
    <property type="entry name" value="p450"/>
    <property type="match status" value="1"/>
</dbReference>
<comment type="similarity">
    <text evidence="4 14">Belongs to the cytochrome P450 family.</text>
</comment>
<proteinExistence type="inferred from homology"/>
<dbReference type="OrthoDB" id="1470350at2759"/>
<keyword evidence="7 13" id="KW-0479">Metal-binding</keyword>
<evidence type="ECO:0000256" key="12">
    <source>
        <dbReference type="ARBA" id="ARBA00023136"/>
    </source>
</evidence>
<dbReference type="CDD" id="cd11069">
    <property type="entry name" value="CYP_FUM15-like"/>
    <property type="match status" value="1"/>
</dbReference>
<dbReference type="Proteomes" id="UP000772434">
    <property type="component" value="Unassembled WGS sequence"/>
</dbReference>
<evidence type="ECO:0000313" key="17">
    <source>
        <dbReference type="Proteomes" id="UP000772434"/>
    </source>
</evidence>
<gene>
    <name evidence="16" type="ORF">BDP27DRAFT_1422588</name>
</gene>
<keyword evidence="17" id="KW-1185">Reference proteome</keyword>
<keyword evidence="9 14" id="KW-0560">Oxidoreductase</keyword>
<dbReference type="AlphaFoldDB" id="A0A9P5PTK5"/>
<dbReference type="EMBL" id="JADNRY010000069">
    <property type="protein sequence ID" value="KAF9067730.1"/>
    <property type="molecule type" value="Genomic_DNA"/>
</dbReference>
<dbReference type="InterPro" id="IPR017972">
    <property type="entry name" value="Cyt_P450_CS"/>
</dbReference>
<dbReference type="InterPro" id="IPR036396">
    <property type="entry name" value="Cyt_P450_sf"/>
</dbReference>
<comment type="pathway">
    <text evidence="3">Secondary metabolite biosynthesis; terpenoid biosynthesis.</text>
</comment>
<dbReference type="GO" id="GO:0016705">
    <property type="term" value="F:oxidoreductase activity, acting on paired donors, with incorporation or reduction of molecular oxygen"/>
    <property type="evidence" value="ECO:0007669"/>
    <property type="project" value="InterPro"/>
</dbReference>
<evidence type="ECO:0000256" key="11">
    <source>
        <dbReference type="ARBA" id="ARBA00023033"/>
    </source>
</evidence>
<evidence type="ECO:0000256" key="9">
    <source>
        <dbReference type="ARBA" id="ARBA00023002"/>
    </source>
</evidence>
<evidence type="ECO:0000256" key="13">
    <source>
        <dbReference type="PIRSR" id="PIRSR602403-1"/>
    </source>
</evidence>
<evidence type="ECO:0000256" key="15">
    <source>
        <dbReference type="SAM" id="Phobius"/>
    </source>
</evidence>
<evidence type="ECO:0000256" key="10">
    <source>
        <dbReference type="ARBA" id="ARBA00023004"/>
    </source>
</evidence>
<evidence type="ECO:0000256" key="3">
    <source>
        <dbReference type="ARBA" id="ARBA00004721"/>
    </source>
</evidence>
<keyword evidence="5 13" id="KW-0349">Heme</keyword>
<feature type="binding site" description="axial binding residue" evidence="13">
    <location>
        <position position="474"/>
    </location>
    <ligand>
        <name>heme</name>
        <dbReference type="ChEBI" id="CHEBI:30413"/>
    </ligand>
    <ligandPart>
        <name>Fe</name>
        <dbReference type="ChEBI" id="CHEBI:18248"/>
    </ligandPart>
</feature>
<organism evidence="16 17">
    <name type="scientific">Rhodocollybia butyracea</name>
    <dbReference type="NCBI Taxonomy" id="206335"/>
    <lineage>
        <taxon>Eukaryota</taxon>
        <taxon>Fungi</taxon>
        <taxon>Dikarya</taxon>
        <taxon>Basidiomycota</taxon>
        <taxon>Agaricomycotina</taxon>
        <taxon>Agaricomycetes</taxon>
        <taxon>Agaricomycetidae</taxon>
        <taxon>Agaricales</taxon>
        <taxon>Marasmiineae</taxon>
        <taxon>Omphalotaceae</taxon>
        <taxon>Rhodocollybia</taxon>
    </lineage>
</organism>
<dbReference type="InterPro" id="IPR002403">
    <property type="entry name" value="Cyt_P450_E_grp-IV"/>
</dbReference>
<dbReference type="InterPro" id="IPR001128">
    <property type="entry name" value="Cyt_P450"/>
</dbReference>
<keyword evidence="6 15" id="KW-0812">Transmembrane</keyword>
<evidence type="ECO:0000256" key="7">
    <source>
        <dbReference type="ARBA" id="ARBA00022723"/>
    </source>
</evidence>